<evidence type="ECO:0000313" key="3">
    <source>
        <dbReference type="Proteomes" id="UP000533724"/>
    </source>
</evidence>
<feature type="non-terminal residue" evidence="2">
    <location>
        <position position="181"/>
    </location>
</feature>
<organism evidence="2 3">
    <name type="scientific">Rhizobium esperanzae</name>
    <dbReference type="NCBI Taxonomy" id="1967781"/>
    <lineage>
        <taxon>Bacteria</taxon>
        <taxon>Pseudomonadati</taxon>
        <taxon>Pseudomonadota</taxon>
        <taxon>Alphaproteobacteria</taxon>
        <taxon>Hyphomicrobiales</taxon>
        <taxon>Rhizobiaceae</taxon>
        <taxon>Rhizobium/Agrobacterium group</taxon>
        <taxon>Rhizobium</taxon>
    </lineage>
</organism>
<dbReference type="InterPro" id="IPR029058">
    <property type="entry name" value="AB_hydrolase_fold"/>
</dbReference>
<dbReference type="PROSITE" id="PS00941">
    <property type="entry name" value="CARBOXYLESTERASE_B_2"/>
    <property type="match status" value="1"/>
</dbReference>
<dbReference type="InterPro" id="IPR002018">
    <property type="entry name" value="CarbesteraseB"/>
</dbReference>
<dbReference type="Proteomes" id="UP000533724">
    <property type="component" value="Unassembled WGS sequence"/>
</dbReference>
<dbReference type="EMBL" id="JACIHI010000035">
    <property type="protein sequence ID" value="MBB4444078.1"/>
    <property type="molecule type" value="Genomic_DNA"/>
</dbReference>
<dbReference type="SUPFAM" id="SSF53474">
    <property type="entry name" value="alpha/beta-Hydrolases"/>
    <property type="match status" value="1"/>
</dbReference>
<evidence type="ECO:0000259" key="1">
    <source>
        <dbReference type="Pfam" id="PF00135"/>
    </source>
</evidence>
<name>A0A7W6UTM0_9HYPH</name>
<accession>A0A7W6UTM0</accession>
<feature type="domain" description="Carboxylesterase type B" evidence="1">
    <location>
        <begin position="10"/>
        <end position="181"/>
    </location>
</feature>
<dbReference type="Pfam" id="PF00135">
    <property type="entry name" value="COesterase"/>
    <property type="match status" value="1"/>
</dbReference>
<dbReference type="PANTHER" id="PTHR11559">
    <property type="entry name" value="CARBOXYLESTERASE"/>
    <property type="match status" value="1"/>
</dbReference>
<sequence>MFTPRLDAADDIVTIDGGVLKGERSGTVFGFKGIPYAAPPVGDLRWRNPRPAETWSGIRDARDFGPSCMQSDELPKSEDCLTLNIWTPVKRLRTPLPVMVWIYGGALAHGNTPQYPGGHLAARKVVFVSMNYRIGRLGYFAHPALMKESRDEPVGNYGYMDQLAALKWVQQNIAAFGGDPK</sequence>
<reference evidence="2 3" key="1">
    <citation type="submission" date="2020-08" db="EMBL/GenBank/DDBJ databases">
        <title>Genomic Encyclopedia of Type Strains, Phase IV (KMG-V): Genome sequencing to study the core and pangenomes of soil and plant-associated prokaryotes.</title>
        <authorList>
            <person name="Whitman W."/>
        </authorList>
    </citation>
    <scope>NUCLEOTIDE SEQUENCE [LARGE SCALE GENOMIC DNA]</scope>
    <source>
        <strain evidence="2 3">SEMIA 414</strain>
    </source>
</reference>
<dbReference type="AlphaFoldDB" id="A0A7W6UTM0"/>
<dbReference type="InterPro" id="IPR050309">
    <property type="entry name" value="Type-B_Carboxylest/Lipase"/>
</dbReference>
<proteinExistence type="predicted"/>
<dbReference type="Gene3D" id="3.40.50.1820">
    <property type="entry name" value="alpha/beta hydrolase"/>
    <property type="match status" value="1"/>
</dbReference>
<evidence type="ECO:0000313" key="2">
    <source>
        <dbReference type="EMBL" id="MBB4444078.1"/>
    </source>
</evidence>
<gene>
    <name evidence="2" type="ORF">GGE15_007391</name>
</gene>
<dbReference type="InterPro" id="IPR019819">
    <property type="entry name" value="Carboxylesterase_B_CS"/>
</dbReference>
<comment type="caution">
    <text evidence="2">The sequence shown here is derived from an EMBL/GenBank/DDBJ whole genome shotgun (WGS) entry which is preliminary data.</text>
</comment>
<protein>
    <submittedName>
        <fullName evidence="2">Carboxylesterase type B</fullName>
    </submittedName>
</protein>